<evidence type="ECO:0000256" key="2">
    <source>
        <dbReference type="ARBA" id="ARBA00008954"/>
    </source>
</evidence>
<evidence type="ECO:0000256" key="1">
    <source>
        <dbReference type="ARBA" id="ARBA00001933"/>
    </source>
</evidence>
<dbReference type="Gene3D" id="3.40.640.10">
    <property type="entry name" value="Type I PLP-dependent aspartate aminotransferase-like (Major domain)"/>
    <property type="match status" value="1"/>
</dbReference>
<evidence type="ECO:0000256" key="3">
    <source>
        <dbReference type="ARBA" id="ARBA00022576"/>
    </source>
</evidence>
<comment type="cofactor">
    <cofactor evidence="1">
        <name>pyridoxal 5'-phosphate</name>
        <dbReference type="ChEBI" id="CHEBI:597326"/>
    </cofactor>
</comment>
<organism evidence="7">
    <name type="scientific">Albugo laibachii Nc14</name>
    <dbReference type="NCBI Taxonomy" id="890382"/>
    <lineage>
        <taxon>Eukaryota</taxon>
        <taxon>Sar</taxon>
        <taxon>Stramenopiles</taxon>
        <taxon>Oomycota</taxon>
        <taxon>Peronosporomycetes</taxon>
        <taxon>Albuginales</taxon>
        <taxon>Albuginaceae</taxon>
        <taxon>Albugo</taxon>
    </lineage>
</organism>
<proteinExistence type="inferred from homology"/>
<evidence type="ECO:0000256" key="4">
    <source>
        <dbReference type="ARBA" id="ARBA00022679"/>
    </source>
</evidence>
<keyword evidence="4" id="KW-0808">Transferase</keyword>
<evidence type="ECO:0000313" key="7">
    <source>
        <dbReference type="EMBL" id="CCA21085.1"/>
    </source>
</evidence>
<dbReference type="PIRSF" id="PIRSF000521">
    <property type="entry name" value="Transaminase_4ab_Lys_Orn"/>
    <property type="match status" value="1"/>
</dbReference>
<dbReference type="CDD" id="cd00610">
    <property type="entry name" value="OAT_like"/>
    <property type="match status" value="1"/>
</dbReference>
<dbReference type="Pfam" id="PF00202">
    <property type="entry name" value="Aminotran_3"/>
    <property type="match status" value="1"/>
</dbReference>
<dbReference type="InterPro" id="IPR015424">
    <property type="entry name" value="PyrdxlP-dep_Trfase"/>
</dbReference>
<dbReference type="InterPro" id="IPR049704">
    <property type="entry name" value="Aminotrans_3_PPA_site"/>
</dbReference>
<dbReference type="InterPro" id="IPR005814">
    <property type="entry name" value="Aminotrans_3"/>
</dbReference>
<dbReference type="EMBL" id="FR824156">
    <property type="protein sequence ID" value="CCA21085.1"/>
    <property type="molecule type" value="Genomic_DNA"/>
</dbReference>
<accession>F0WIK1</accession>
<evidence type="ECO:0000256" key="5">
    <source>
        <dbReference type="ARBA" id="ARBA00022898"/>
    </source>
</evidence>
<reference evidence="7" key="1">
    <citation type="journal article" date="2011" name="PLoS Biol.">
        <title>Gene gain and loss during evolution of obligate parasitism in the white rust pathogen of Arabidopsis thaliana.</title>
        <authorList>
            <person name="Kemen E."/>
            <person name="Gardiner A."/>
            <person name="Schultz-Larsen T."/>
            <person name="Kemen A.C."/>
            <person name="Balmuth A.L."/>
            <person name="Robert-Seilaniantz A."/>
            <person name="Bailey K."/>
            <person name="Holub E."/>
            <person name="Studholme D.J."/>
            <person name="Maclean D."/>
            <person name="Jones J.D."/>
        </authorList>
    </citation>
    <scope>NUCLEOTIDE SEQUENCE</scope>
</reference>
<dbReference type="InterPro" id="IPR050103">
    <property type="entry name" value="Class-III_PLP-dep_AT"/>
</dbReference>
<dbReference type="PROSITE" id="PS00600">
    <property type="entry name" value="AA_TRANSFER_CLASS_3"/>
    <property type="match status" value="1"/>
</dbReference>
<reference evidence="7" key="2">
    <citation type="submission" date="2011-02" db="EMBL/GenBank/DDBJ databases">
        <authorList>
            <person name="MacLean D."/>
        </authorList>
    </citation>
    <scope>NUCLEOTIDE SEQUENCE</scope>
</reference>
<keyword evidence="5 6" id="KW-0663">Pyridoxal phosphate</keyword>
<dbReference type="SUPFAM" id="SSF53383">
    <property type="entry name" value="PLP-dependent transferases"/>
    <property type="match status" value="1"/>
</dbReference>
<dbReference type="GO" id="GO:0008483">
    <property type="term" value="F:transaminase activity"/>
    <property type="evidence" value="ECO:0007669"/>
    <property type="project" value="UniProtKB-KW"/>
</dbReference>
<dbReference type="Gene3D" id="3.90.1150.10">
    <property type="entry name" value="Aspartate Aminotransferase, domain 1"/>
    <property type="match status" value="1"/>
</dbReference>
<protein>
    <submittedName>
        <fullName evidence="7">Uncharacterized protein ALNC14_072280</fullName>
    </submittedName>
</protein>
<dbReference type="AlphaFoldDB" id="F0WIK1"/>
<dbReference type="InterPro" id="IPR015422">
    <property type="entry name" value="PyrdxlP-dep_Trfase_small"/>
</dbReference>
<comment type="similarity">
    <text evidence="2 6">Belongs to the class-III pyridoxal-phosphate-dependent aminotransferase family.</text>
</comment>
<dbReference type="InterPro" id="IPR015421">
    <property type="entry name" value="PyrdxlP-dep_Trfase_major"/>
</dbReference>
<dbReference type="PANTHER" id="PTHR11986">
    <property type="entry name" value="AMINOTRANSFERASE CLASS III"/>
    <property type="match status" value="1"/>
</dbReference>
<name>F0WIK1_9STRA</name>
<dbReference type="HOGENOM" id="CLU_016922_10_0_1"/>
<dbReference type="GO" id="GO:0042802">
    <property type="term" value="F:identical protein binding"/>
    <property type="evidence" value="ECO:0007669"/>
    <property type="project" value="TreeGrafter"/>
</dbReference>
<sequence length="477" mass="52071">MINKAHSMTNFACITLETNKQCDDSLVARIQSVTRRVTIGYKPVSFYVHFETWTTSHRIMGKEHLTRGIGRMSEMIMTKGKGSWIWNSENQKILDFTSGIAVTNLGHCHPAVTKAVQEQTALLTHAQVNIGYHNLMLDLTDSLLPDMPKGLNSFFFATSGSEAVENAVKLARHATRKQNIITFQGGYHGRTFGAMSLTTSKTIYRNGFGPLMSGVFVAPFPYNIHGPFSDRELCSAWCLDQLEVLLKQQTAPSETAAVLIEPVLGEGGYVVPPKTFLQGLRAICTKNDILLIADEIQCGFGRTGELFAIDAHFGVTPDILVMAKGIANGFPLSGIVSRKELTDMQHPGSMGGTYAGNAVSCAAAIATQSVMKRDNVLANARERGLQLMTGLRKLQYCGKYPIKDVRGLGLMVAVEFDDTIAAPGTASRVSQACLKNGLLLLTTSIYETLRFMPPLTLSADECQLGLKKFEDALNDSF</sequence>
<dbReference type="GO" id="GO:0030170">
    <property type="term" value="F:pyridoxal phosphate binding"/>
    <property type="evidence" value="ECO:0007669"/>
    <property type="project" value="InterPro"/>
</dbReference>
<evidence type="ECO:0000256" key="6">
    <source>
        <dbReference type="RuleBase" id="RU003560"/>
    </source>
</evidence>
<gene>
    <name evidence="7" type="ORF">ALNC14_072280</name>
</gene>
<keyword evidence="3" id="KW-0032">Aminotransferase</keyword>
<dbReference type="FunFam" id="3.40.640.10:FF:000013">
    <property type="entry name" value="4-aminobutyrate aminotransferase"/>
    <property type="match status" value="1"/>
</dbReference>